<protein>
    <submittedName>
        <fullName evidence="2">Uncharacterized protein</fullName>
    </submittedName>
</protein>
<dbReference type="Proteomes" id="UP001485459">
    <property type="component" value="Chromosome"/>
</dbReference>
<dbReference type="EMBL" id="CP149822">
    <property type="protein sequence ID" value="WZN38894.1"/>
    <property type="molecule type" value="Genomic_DNA"/>
</dbReference>
<organism evidence="2 3">
    <name type="scientific">Chitinophaga pollutisoli</name>
    <dbReference type="NCBI Taxonomy" id="3133966"/>
    <lineage>
        <taxon>Bacteria</taxon>
        <taxon>Pseudomonadati</taxon>
        <taxon>Bacteroidota</taxon>
        <taxon>Chitinophagia</taxon>
        <taxon>Chitinophagales</taxon>
        <taxon>Chitinophagaceae</taxon>
        <taxon>Chitinophaga</taxon>
    </lineage>
</organism>
<name>A0ABZ2YHH1_9BACT</name>
<feature type="transmembrane region" description="Helical" evidence="1">
    <location>
        <begin position="105"/>
        <end position="129"/>
    </location>
</feature>
<keyword evidence="1" id="KW-1133">Transmembrane helix</keyword>
<sequence>MDIREYIKDGHVESYVLGLSSPEEKSEMRELLREYPELETEFEEVELKFHRLFIEEAVLPPATLRARTLQPLNWADTKEQEPKKPNFTFINMAPNQSDYITVHRVWKWIFITSFLLFKACLFIAIYFYFKYRQVEDRQQEREKIRQEQVLQQQQNRAPQIVP</sequence>
<reference evidence="3" key="1">
    <citation type="submission" date="2024-03" db="EMBL/GenBank/DDBJ databases">
        <title>Chitinophaga horti sp. nov., isolated from garden soil.</title>
        <authorList>
            <person name="Lee D.S."/>
            <person name="Han D.M."/>
            <person name="Baek J.H."/>
            <person name="Choi D.G."/>
            <person name="Jeon J.H."/>
            <person name="Jeon C.O."/>
        </authorList>
    </citation>
    <scope>NUCLEOTIDE SEQUENCE [LARGE SCALE GENOMIC DNA]</scope>
    <source>
        <strain evidence="3">GPA1</strain>
    </source>
</reference>
<keyword evidence="3" id="KW-1185">Reference proteome</keyword>
<evidence type="ECO:0000313" key="2">
    <source>
        <dbReference type="EMBL" id="WZN38894.1"/>
    </source>
</evidence>
<dbReference type="RefSeq" id="WP_341833905.1">
    <property type="nucleotide sequence ID" value="NZ_CP149822.1"/>
</dbReference>
<gene>
    <name evidence="2" type="ORF">WJU16_12865</name>
</gene>
<evidence type="ECO:0000313" key="3">
    <source>
        <dbReference type="Proteomes" id="UP001485459"/>
    </source>
</evidence>
<proteinExistence type="predicted"/>
<keyword evidence="1" id="KW-0472">Membrane</keyword>
<accession>A0ABZ2YHH1</accession>
<evidence type="ECO:0000256" key="1">
    <source>
        <dbReference type="SAM" id="Phobius"/>
    </source>
</evidence>
<keyword evidence="1" id="KW-0812">Transmembrane</keyword>